<comment type="subcellular location">
    <subcellularLocation>
        <location evidence="1">Cell membrane</location>
        <topology evidence="1">Multi-pass membrane protein</topology>
    </subcellularLocation>
</comment>
<dbReference type="PANTHER" id="PTHR30561:SF1">
    <property type="entry name" value="MULTIDRUG TRANSPORTER EMRE"/>
    <property type="match status" value="1"/>
</dbReference>
<keyword evidence="5 7" id="KW-1133">Transmembrane helix</keyword>
<evidence type="ECO:0000256" key="1">
    <source>
        <dbReference type="ARBA" id="ARBA00004651"/>
    </source>
</evidence>
<keyword evidence="4 7" id="KW-0812">Transmembrane</keyword>
<evidence type="ECO:0000313" key="8">
    <source>
        <dbReference type="EMBL" id="GMI43271.1"/>
    </source>
</evidence>
<reference evidence="8 9" key="1">
    <citation type="journal article" date="2023" name="Commun. Biol.">
        <title>Genome analysis of Parmales, the sister group of diatoms, reveals the evolutionary specialization of diatoms from phago-mixotrophs to photoautotrophs.</title>
        <authorList>
            <person name="Ban H."/>
            <person name="Sato S."/>
            <person name="Yoshikawa S."/>
            <person name="Yamada K."/>
            <person name="Nakamura Y."/>
            <person name="Ichinomiya M."/>
            <person name="Sato N."/>
            <person name="Blanc-Mathieu R."/>
            <person name="Endo H."/>
            <person name="Kuwata A."/>
            <person name="Ogata H."/>
        </authorList>
    </citation>
    <scope>NUCLEOTIDE SEQUENCE [LARGE SCALE GENOMIC DNA]</scope>
</reference>
<feature type="transmembrane region" description="Helical" evidence="7">
    <location>
        <begin position="86"/>
        <end position="105"/>
    </location>
</feature>
<sequence length="138" mass="14723">MASEASTLLPSSSSSLPTFLGLPLTPRFAWAVLFVAICAEVGGTVCMKLARGFTVPGPSVMIFAFYAVSFTLMPIVLRVVDLSTAYAVWSGMGTLITAIIGFCAFRESAEPAKIFAIFLIISGVVLLKYVDGSKEEER</sequence>
<dbReference type="Proteomes" id="UP001165060">
    <property type="component" value="Unassembled WGS sequence"/>
</dbReference>
<protein>
    <recommendedName>
        <fullName evidence="10">Small multidrug resistance protein</fullName>
    </recommendedName>
</protein>
<evidence type="ECO:0008006" key="10">
    <source>
        <dbReference type="Google" id="ProtNLM"/>
    </source>
</evidence>
<accession>A0ABQ6N923</accession>
<feature type="transmembrane region" description="Helical" evidence="7">
    <location>
        <begin position="28"/>
        <end position="47"/>
    </location>
</feature>
<name>A0ABQ6N923_9STRA</name>
<evidence type="ECO:0000256" key="4">
    <source>
        <dbReference type="ARBA" id="ARBA00022692"/>
    </source>
</evidence>
<evidence type="ECO:0000256" key="6">
    <source>
        <dbReference type="ARBA" id="ARBA00023136"/>
    </source>
</evidence>
<comment type="caution">
    <text evidence="8">The sequence shown here is derived from an EMBL/GenBank/DDBJ whole genome shotgun (WGS) entry which is preliminary data.</text>
</comment>
<evidence type="ECO:0000256" key="5">
    <source>
        <dbReference type="ARBA" id="ARBA00022989"/>
    </source>
</evidence>
<gene>
    <name evidence="8" type="ORF">TeGR_g11012</name>
</gene>
<feature type="transmembrane region" description="Helical" evidence="7">
    <location>
        <begin position="112"/>
        <end position="130"/>
    </location>
</feature>
<evidence type="ECO:0000313" key="9">
    <source>
        <dbReference type="Proteomes" id="UP001165060"/>
    </source>
</evidence>
<dbReference type="InterPro" id="IPR000390">
    <property type="entry name" value="Small_drug/metabolite_transptr"/>
</dbReference>
<keyword evidence="9" id="KW-1185">Reference proteome</keyword>
<dbReference type="InterPro" id="IPR045324">
    <property type="entry name" value="Small_multidrug_res"/>
</dbReference>
<dbReference type="EMBL" id="BRYB01001117">
    <property type="protein sequence ID" value="GMI43271.1"/>
    <property type="molecule type" value="Genomic_DNA"/>
</dbReference>
<dbReference type="SUPFAM" id="SSF103481">
    <property type="entry name" value="Multidrug resistance efflux transporter EmrE"/>
    <property type="match status" value="1"/>
</dbReference>
<dbReference type="Gene3D" id="1.10.3730.20">
    <property type="match status" value="1"/>
</dbReference>
<evidence type="ECO:0000256" key="7">
    <source>
        <dbReference type="SAM" id="Phobius"/>
    </source>
</evidence>
<keyword evidence="3" id="KW-1003">Cell membrane</keyword>
<evidence type="ECO:0000256" key="3">
    <source>
        <dbReference type="ARBA" id="ARBA00022475"/>
    </source>
</evidence>
<evidence type="ECO:0000256" key="2">
    <source>
        <dbReference type="ARBA" id="ARBA00022448"/>
    </source>
</evidence>
<dbReference type="Pfam" id="PF00893">
    <property type="entry name" value="Multi_Drug_Res"/>
    <property type="match status" value="1"/>
</dbReference>
<keyword evidence="2" id="KW-0813">Transport</keyword>
<organism evidence="8 9">
    <name type="scientific">Tetraparma gracilis</name>
    <dbReference type="NCBI Taxonomy" id="2962635"/>
    <lineage>
        <taxon>Eukaryota</taxon>
        <taxon>Sar</taxon>
        <taxon>Stramenopiles</taxon>
        <taxon>Ochrophyta</taxon>
        <taxon>Bolidophyceae</taxon>
        <taxon>Parmales</taxon>
        <taxon>Triparmaceae</taxon>
        <taxon>Tetraparma</taxon>
    </lineage>
</organism>
<dbReference type="InterPro" id="IPR037185">
    <property type="entry name" value="EmrE-like"/>
</dbReference>
<keyword evidence="6 7" id="KW-0472">Membrane</keyword>
<proteinExistence type="predicted"/>
<feature type="transmembrane region" description="Helical" evidence="7">
    <location>
        <begin position="59"/>
        <end position="80"/>
    </location>
</feature>
<dbReference type="PANTHER" id="PTHR30561">
    <property type="entry name" value="SMR FAMILY PROTON-DEPENDENT DRUG EFFLUX TRANSPORTER SUGE"/>
    <property type="match status" value="1"/>
</dbReference>